<dbReference type="EMBL" id="JBBCAQ010000022">
    <property type="protein sequence ID" value="KAK7590913.1"/>
    <property type="molecule type" value="Genomic_DNA"/>
</dbReference>
<proteinExistence type="predicted"/>
<evidence type="ECO:0000313" key="3">
    <source>
        <dbReference type="Proteomes" id="UP001367676"/>
    </source>
</evidence>
<feature type="region of interest" description="Disordered" evidence="1">
    <location>
        <begin position="225"/>
        <end position="267"/>
    </location>
</feature>
<accession>A0AAN9Y5P4</accession>
<gene>
    <name evidence="2" type="ORF">V9T40_002526</name>
</gene>
<name>A0AAN9Y5P4_9HEMI</name>
<comment type="caution">
    <text evidence="2">The sequence shown here is derived from an EMBL/GenBank/DDBJ whole genome shotgun (WGS) entry which is preliminary data.</text>
</comment>
<evidence type="ECO:0000256" key="1">
    <source>
        <dbReference type="SAM" id="MobiDB-lite"/>
    </source>
</evidence>
<feature type="compositionally biased region" description="Basic and acidic residues" evidence="1">
    <location>
        <begin position="247"/>
        <end position="258"/>
    </location>
</feature>
<dbReference type="Proteomes" id="UP001367676">
    <property type="component" value="Unassembled WGS sequence"/>
</dbReference>
<reference evidence="2 3" key="1">
    <citation type="submission" date="2024-03" db="EMBL/GenBank/DDBJ databases">
        <title>Adaptation during the transition from Ophiocordyceps entomopathogen to insect associate is accompanied by gene loss and intensified selection.</title>
        <authorList>
            <person name="Ward C.M."/>
            <person name="Onetto C.A."/>
            <person name="Borneman A.R."/>
        </authorList>
    </citation>
    <scope>NUCLEOTIDE SEQUENCE [LARGE SCALE GENOMIC DNA]</scope>
    <source>
        <strain evidence="2">AWRI1</strain>
        <tissue evidence="2">Single Adult Female</tissue>
    </source>
</reference>
<organism evidence="2 3">
    <name type="scientific">Parthenolecanium corni</name>
    <dbReference type="NCBI Taxonomy" id="536013"/>
    <lineage>
        <taxon>Eukaryota</taxon>
        <taxon>Metazoa</taxon>
        <taxon>Ecdysozoa</taxon>
        <taxon>Arthropoda</taxon>
        <taxon>Hexapoda</taxon>
        <taxon>Insecta</taxon>
        <taxon>Pterygota</taxon>
        <taxon>Neoptera</taxon>
        <taxon>Paraneoptera</taxon>
        <taxon>Hemiptera</taxon>
        <taxon>Sternorrhyncha</taxon>
        <taxon>Coccoidea</taxon>
        <taxon>Coccidae</taxon>
        <taxon>Parthenolecanium</taxon>
    </lineage>
</organism>
<evidence type="ECO:0000313" key="2">
    <source>
        <dbReference type="EMBL" id="KAK7590913.1"/>
    </source>
</evidence>
<sequence length="267" mass="30325">MAEIVDRNNFPLLYNNEAINIDVAISGIISTLNSRDSIPPNIVNILDNRIVDLENDYRSFPESSNLDYDDDTTSSSSSGHDSSPEAKKQKLEVCLKAAKKEKYLNNVEKRLKIFIKDSPVSDFQKKCYIRSIIRALEFTVSEVSTFVVKRQPVSYPALNSRPLFNMAEIVNRNNFPLLYNNEAINIDVAISGIISTLNSRDSIPPNVVNNLDILMRHMEDDYRSRFEDPNLDYDDDTTSSSSSGHDSSPEAKRQKLELNDNQYPIQH</sequence>
<feature type="region of interest" description="Disordered" evidence="1">
    <location>
        <begin position="62"/>
        <end position="87"/>
    </location>
</feature>
<dbReference type="AlphaFoldDB" id="A0AAN9Y5P4"/>
<keyword evidence="3" id="KW-1185">Reference proteome</keyword>
<protein>
    <submittedName>
        <fullName evidence="2">Uncharacterized protein</fullName>
    </submittedName>
</protein>